<name>A0A1H0K9H8_9ACTN</name>
<dbReference type="PANTHER" id="PTHR43441:SF10">
    <property type="entry name" value="ACETYLTRANSFERASE"/>
    <property type="match status" value="1"/>
</dbReference>
<dbReference type="Proteomes" id="UP000198741">
    <property type="component" value="Chromosome I"/>
</dbReference>
<proteinExistence type="predicted"/>
<dbReference type="AlphaFoldDB" id="A0A1H0K9H8"/>
<dbReference type="CDD" id="cd04301">
    <property type="entry name" value="NAT_SF"/>
    <property type="match status" value="1"/>
</dbReference>
<feature type="domain" description="N-acetyltransferase" evidence="1">
    <location>
        <begin position="17"/>
        <end position="179"/>
    </location>
</feature>
<gene>
    <name evidence="2" type="ORF">SAMN04515671_1216</name>
</gene>
<evidence type="ECO:0000259" key="1">
    <source>
        <dbReference type="PROSITE" id="PS51186"/>
    </source>
</evidence>
<dbReference type="SUPFAM" id="SSF55729">
    <property type="entry name" value="Acyl-CoA N-acyltransferases (Nat)"/>
    <property type="match status" value="1"/>
</dbReference>
<sequence length="190" mass="21211">MPDLELDETTVLCGRGLVLRTWLPEDGDALLQACQDPEIQRWTTLPSPYLPEHAEMFLTVCALRWVQGLATFAVVDPDDTELLGSISFVGLPEEGVVEIGYWIAPQARGRGVATAAVRLISDWALDELGFNRVEWQAYVGNNTSRRVAERCGFTFEGMLRGRGYQRGKFHDIWIAGLLHDDPRPDVPDAV</sequence>
<dbReference type="RefSeq" id="WP_157695223.1">
    <property type="nucleotide sequence ID" value="NZ_LT629710.1"/>
</dbReference>
<dbReference type="GO" id="GO:0005737">
    <property type="term" value="C:cytoplasm"/>
    <property type="evidence" value="ECO:0007669"/>
    <property type="project" value="TreeGrafter"/>
</dbReference>
<dbReference type="GO" id="GO:0008999">
    <property type="term" value="F:protein-N-terminal-alanine acetyltransferase activity"/>
    <property type="evidence" value="ECO:0007669"/>
    <property type="project" value="TreeGrafter"/>
</dbReference>
<dbReference type="Pfam" id="PF13302">
    <property type="entry name" value="Acetyltransf_3"/>
    <property type="match status" value="1"/>
</dbReference>
<evidence type="ECO:0000313" key="2">
    <source>
        <dbReference type="EMBL" id="SDO52453.1"/>
    </source>
</evidence>
<accession>A0A1H0K9H8</accession>
<evidence type="ECO:0000313" key="3">
    <source>
        <dbReference type="Proteomes" id="UP000198741"/>
    </source>
</evidence>
<dbReference type="PROSITE" id="PS51186">
    <property type="entry name" value="GNAT"/>
    <property type="match status" value="1"/>
</dbReference>
<dbReference type="OrthoDB" id="9814648at2"/>
<dbReference type="InterPro" id="IPR000182">
    <property type="entry name" value="GNAT_dom"/>
</dbReference>
<dbReference type="InterPro" id="IPR051908">
    <property type="entry name" value="Ribosomal_N-acetyltransferase"/>
</dbReference>
<organism evidence="2 3">
    <name type="scientific">Nakamurella panacisegetis</name>
    <dbReference type="NCBI Taxonomy" id="1090615"/>
    <lineage>
        <taxon>Bacteria</taxon>
        <taxon>Bacillati</taxon>
        <taxon>Actinomycetota</taxon>
        <taxon>Actinomycetes</taxon>
        <taxon>Nakamurellales</taxon>
        <taxon>Nakamurellaceae</taxon>
        <taxon>Nakamurella</taxon>
    </lineage>
</organism>
<dbReference type="GO" id="GO:1990189">
    <property type="term" value="F:protein N-terminal-serine acetyltransferase activity"/>
    <property type="evidence" value="ECO:0007669"/>
    <property type="project" value="TreeGrafter"/>
</dbReference>
<protein>
    <submittedName>
        <fullName evidence="2">Protein N-acetyltransferase, RimJ/RimL family</fullName>
    </submittedName>
</protein>
<keyword evidence="3" id="KW-1185">Reference proteome</keyword>
<dbReference type="Gene3D" id="3.40.630.30">
    <property type="match status" value="1"/>
</dbReference>
<dbReference type="STRING" id="1090615.SAMN04515671_1216"/>
<dbReference type="InterPro" id="IPR016181">
    <property type="entry name" value="Acyl_CoA_acyltransferase"/>
</dbReference>
<reference evidence="2 3" key="1">
    <citation type="submission" date="2016-10" db="EMBL/GenBank/DDBJ databases">
        <authorList>
            <person name="de Groot N.N."/>
        </authorList>
    </citation>
    <scope>NUCLEOTIDE SEQUENCE [LARGE SCALE GENOMIC DNA]</scope>
    <source>
        <strain evidence="3">P4-7,KCTC 19426,CECT 7604</strain>
    </source>
</reference>
<dbReference type="EMBL" id="LT629710">
    <property type="protein sequence ID" value="SDO52453.1"/>
    <property type="molecule type" value="Genomic_DNA"/>
</dbReference>
<dbReference type="PANTHER" id="PTHR43441">
    <property type="entry name" value="RIBOSOMAL-PROTEIN-SERINE ACETYLTRANSFERASE"/>
    <property type="match status" value="1"/>
</dbReference>
<keyword evidence="2" id="KW-0808">Transferase</keyword>